<dbReference type="EMBL" id="QNRK01000046">
    <property type="protein sequence ID" value="RBP03079.1"/>
    <property type="molecule type" value="Genomic_DNA"/>
</dbReference>
<accession>A0A366ENL0</accession>
<sequence length="87" mass="8621">MPLIAVLASTSPFSARAHLQALGRSAAVAVVGVSVWIALVCSASSHAGADGRDPVNAPAWTLGASTSFDAGPAFRSGAMSSCAATYE</sequence>
<dbReference type="Proteomes" id="UP000253529">
    <property type="component" value="Unassembled WGS sequence"/>
</dbReference>
<feature type="signal peptide" evidence="1">
    <location>
        <begin position="1"/>
        <end position="17"/>
    </location>
</feature>
<dbReference type="RefSeq" id="WP_113892950.1">
    <property type="nucleotide sequence ID" value="NZ_QNRK01000046.1"/>
</dbReference>
<keyword evidence="1" id="KW-0732">Signal</keyword>
<gene>
    <name evidence="2" type="ORF">DFR50_1463</name>
</gene>
<protein>
    <submittedName>
        <fullName evidence="2">Uncharacterized protein</fullName>
    </submittedName>
</protein>
<evidence type="ECO:0000313" key="3">
    <source>
        <dbReference type="Proteomes" id="UP000253529"/>
    </source>
</evidence>
<dbReference type="AlphaFoldDB" id="A0A366ENL0"/>
<comment type="caution">
    <text evidence="2">The sequence shown here is derived from an EMBL/GenBank/DDBJ whole genome shotgun (WGS) entry which is preliminary data.</text>
</comment>
<evidence type="ECO:0000256" key="1">
    <source>
        <dbReference type="SAM" id="SignalP"/>
    </source>
</evidence>
<reference evidence="2 3" key="1">
    <citation type="submission" date="2018-06" db="EMBL/GenBank/DDBJ databases">
        <title>Genomic Encyclopedia of Type Strains, Phase IV (KMG-IV): sequencing the most valuable type-strain genomes for metagenomic binning, comparative biology and taxonomic classification.</title>
        <authorList>
            <person name="Goeker M."/>
        </authorList>
    </citation>
    <scope>NUCLEOTIDE SEQUENCE [LARGE SCALE GENOMIC DNA]</scope>
    <source>
        <strain evidence="2 3">DSM 24875</strain>
    </source>
</reference>
<name>A0A366ENL0_9HYPH</name>
<proteinExistence type="predicted"/>
<feature type="chain" id="PRO_5016561667" evidence="1">
    <location>
        <begin position="18"/>
        <end position="87"/>
    </location>
</feature>
<keyword evidence="3" id="KW-1185">Reference proteome</keyword>
<evidence type="ECO:0000313" key="2">
    <source>
        <dbReference type="EMBL" id="RBP03079.1"/>
    </source>
</evidence>
<organism evidence="2 3">
    <name type="scientific">Roseiarcus fermentans</name>
    <dbReference type="NCBI Taxonomy" id="1473586"/>
    <lineage>
        <taxon>Bacteria</taxon>
        <taxon>Pseudomonadati</taxon>
        <taxon>Pseudomonadota</taxon>
        <taxon>Alphaproteobacteria</taxon>
        <taxon>Hyphomicrobiales</taxon>
        <taxon>Roseiarcaceae</taxon>
        <taxon>Roseiarcus</taxon>
    </lineage>
</organism>